<keyword evidence="1" id="KW-0812">Transmembrane</keyword>
<gene>
    <name evidence="2" type="ORF">UFOPK1857_00269</name>
</gene>
<proteinExistence type="predicted"/>
<dbReference type="SUPFAM" id="SSF82714">
    <property type="entry name" value="Multidrug efflux transporter AcrB TolC docking domain, DN and DC subdomains"/>
    <property type="match status" value="1"/>
</dbReference>
<feature type="transmembrane region" description="Helical" evidence="1">
    <location>
        <begin position="370"/>
        <end position="386"/>
    </location>
</feature>
<evidence type="ECO:0000256" key="1">
    <source>
        <dbReference type="SAM" id="Phobius"/>
    </source>
</evidence>
<dbReference type="Gene3D" id="3.30.70.1440">
    <property type="entry name" value="Multidrug efflux transporter AcrB pore domain"/>
    <property type="match status" value="1"/>
</dbReference>
<organism evidence="2">
    <name type="scientific">freshwater metagenome</name>
    <dbReference type="NCBI Taxonomy" id="449393"/>
    <lineage>
        <taxon>unclassified sequences</taxon>
        <taxon>metagenomes</taxon>
        <taxon>ecological metagenomes</taxon>
    </lineage>
</organism>
<keyword evidence="1" id="KW-0472">Membrane</keyword>
<sequence>MFRLAKLSVANRSVVALITVITAVFGFISLGALKQELVPSFAVPQAAIVTAYPGASPEVVDNQVSKIIEGEVRKIDGLVNSTSTSQSNISIVRVEFEYGTATAKVTELLSAALAKIKTSLPSDVEPNILSGSFDSVPIIALGVSANDGNNEALAQTLSDVATPLFSSIKGVRDVTIAGVKEKRINLKFKTAVMAANGLTQQSITSALQSNGFVIPAGTIDDEKGSISVEVGTPVNSLQDFESLSLIGSKTTSVPSTTGAPSGFAGFGSSSQIPAGISIPQTVKTTALTIADVATVTLENAPTTSIARTNGKEALSISIVKTPDGNTVAVSHGVKDKIAELKKKLGAVTIVTVFDQAPFVEKSLENLSTEGLLGLGFAIVVILLFLLSVRSTLVTAISIPTSVLITFIGLGQFGYSLNILTLSALTIAIGRVVDDSIVVIENINRHLSYGEPKKQAILDAVKEVSGAITAATITTVAVFLPIALVSGLIGEIFRPFAFTFTIALVASLFVSLTIVPVLAYWFLKNPAQLAQASEFEASVFAEQARKVEEEKERKGLLQRGYLPILRGTQRHPVITIVASVVVLIFTFGLVPFLKTDFIGSSGSSGFVINQTLPAGATFEQKDQAAAKLEAILLNNKNIEVVQTSIGSTGDGRVAFGAAAGGTSLQVSLVDKADAVAIQADLEKKFATDTSLGEVKFSSGGGPGFGSSSTVDIKVLAPSDEKLQAAITAIQTVMTGTPGTSEVKNSLAETQRTLRVTVDRKAAAAKGLTEIAVGGIVASKLRPSSIGKVNLDNVETSIYVVQTDIPKTVEDVENISVPSASGIVKLSSIAKIEEVEVPVSITSEKGDRTAKVSLTPSGDNLGAISAEVTKRLNSVTLPLGTTATLGGISADQADSFSQLGLALLAAIAIVFVVMVATFSSLIQPLILLISIPFAATGALGLLLITDTPLGVPSLIGMLLLVGVVVTNAIVLIDLINQYRKQGRPIQQAIMDGARQRLRPILMTALATIFALTPMALGITGGGGFISQPLAVVVIGGLFSSTILTLVIVPVLYWLVEGRKERKEIRKEKKAHARRKASLG</sequence>
<feature type="transmembrane region" description="Helical" evidence="1">
    <location>
        <begin position="463"/>
        <end position="489"/>
    </location>
</feature>
<dbReference type="PANTHER" id="PTHR32063">
    <property type="match status" value="1"/>
</dbReference>
<dbReference type="GO" id="GO:0042910">
    <property type="term" value="F:xenobiotic transmembrane transporter activity"/>
    <property type="evidence" value="ECO:0007669"/>
    <property type="project" value="TreeGrafter"/>
</dbReference>
<keyword evidence="1" id="KW-1133">Transmembrane helix</keyword>
<feature type="transmembrane region" description="Helical" evidence="1">
    <location>
        <begin position="923"/>
        <end position="943"/>
    </location>
</feature>
<feature type="transmembrane region" description="Helical" evidence="1">
    <location>
        <begin position="12"/>
        <end position="33"/>
    </location>
</feature>
<feature type="transmembrane region" description="Helical" evidence="1">
    <location>
        <begin position="995"/>
        <end position="1016"/>
    </location>
</feature>
<dbReference type="SUPFAM" id="SSF82866">
    <property type="entry name" value="Multidrug efflux transporter AcrB transmembrane domain"/>
    <property type="match status" value="2"/>
</dbReference>
<dbReference type="AlphaFoldDB" id="A0A6J6H508"/>
<feature type="transmembrane region" description="Helical" evidence="1">
    <location>
        <begin position="949"/>
        <end position="974"/>
    </location>
</feature>
<dbReference type="PANTHER" id="PTHR32063:SF0">
    <property type="entry name" value="SWARMING MOTILITY PROTEIN SWRC"/>
    <property type="match status" value="1"/>
</dbReference>
<accession>A0A6J6H508</accession>
<dbReference type="Gene3D" id="1.20.1640.10">
    <property type="entry name" value="Multidrug efflux transporter AcrB transmembrane domain"/>
    <property type="match status" value="3"/>
</dbReference>
<dbReference type="Gene3D" id="3.30.70.1320">
    <property type="entry name" value="Multidrug efflux transporter AcrB pore domain like"/>
    <property type="match status" value="2"/>
</dbReference>
<name>A0A6J6H508_9ZZZZ</name>
<dbReference type="EMBL" id="CAEZUU010000035">
    <property type="protein sequence ID" value="CAB4608752.1"/>
    <property type="molecule type" value="Genomic_DNA"/>
</dbReference>
<dbReference type="InterPro" id="IPR027463">
    <property type="entry name" value="AcrB_DN_DC_subdom"/>
</dbReference>
<feature type="transmembrane region" description="Helical" evidence="1">
    <location>
        <begin position="1028"/>
        <end position="1053"/>
    </location>
</feature>
<feature type="transmembrane region" description="Helical" evidence="1">
    <location>
        <begin position="572"/>
        <end position="592"/>
    </location>
</feature>
<dbReference type="PRINTS" id="PR00702">
    <property type="entry name" value="ACRIFLAVINRP"/>
</dbReference>
<dbReference type="Gene3D" id="3.30.2090.10">
    <property type="entry name" value="Multidrug efflux transporter AcrB TolC docking domain, DN and DC subdomains"/>
    <property type="match status" value="3"/>
</dbReference>
<dbReference type="Pfam" id="PF00873">
    <property type="entry name" value="ACR_tran"/>
    <property type="match status" value="2"/>
</dbReference>
<dbReference type="InterPro" id="IPR001036">
    <property type="entry name" value="Acrflvin-R"/>
</dbReference>
<dbReference type="SUPFAM" id="SSF82693">
    <property type="entry name" value="Multidrug efflux transporter AcrB pore domain, PN1, PN2, PC1 and PC2 subdomains"/>
    <property type="match status" value="2"/>
</dbReference>
<feature type="transmembrane region" description="Helical" evidence="1">
    <location>
        <begin position="897"/>
        <end position="916"/>
    </location>
</feature>
<dbReference type="GO" id="GO:0005886">
    <property type="term" value="C:plasma membrane"/>
    <property type="evidence" value="ECO:0007669"/>
    <property type="project" value="TreeGrafter"/>
</dbReference>
<reference evidence="2" key="1">
    <citation type="submission" date="2020-05" db="EMBL/GenBank/DDBJ databases">
        <authorList>
            <person name="Chiriac C."/>
            <person name="Salcher M."/>
            <person name="Ghai R."/>
            <person name="Kavagutti S V."/>
        </authorList>
    </citation>
    <scope>NUCLEOTIDE SEQUENCE</scope>
</reference>
<protein>
    <submittedName>
        <fullName evidence="2">Unannotated protein</fullName>
    </submittedName>
</protein>
<feature type="transmembrane region" description="Helical" evidence="1">
    <location>
        <begin position="495"/>
        <end position="522"/>
    </location>
</feature>
<evidence type="ECO:0000313" key="2">
    <source>
        <dbReference type="EMBL" id="CAB4608752.1"/>
    </source>
</evidence>
<dbReference type="Gene3D" id="3.30.70.1430">
    <property type="entry name" value="Multidrug efflux transporter AcrB pore domain"/>
    <property type="match status" value="2"/>
</dbReference>